<dbReference type="OrthoDB" id="9797047at2"/>
<dbReference type="RefSeq" id="WP_072709950.1">
    <property type="nucleotide sequence ID" value="NZ_FRCF01000005.1"/>
</dbReference>
<dbReference type="Proteomes" id="UP000184206">
    <property type="component" value="Unassembled WGS sequence"/>
</dbReference>
<feature type="domain" description="Cupin type-2" evidence="2">
    <location>
        <begin position="40"/>
        <end position="107"/>
    </location>
</feature>
<keyword evidence="1" id="KW-0479">Metal-binding</keyword>
<evidence type="ECO:0000313" key="3">
    <source>
        <dbReference type="EMBL" id="SHM08927.1"/>
    </source>
</evidence>
<evidence type="ECO:0000256" key="1">
    <source>
        <dbReference type="ARBA" id="ARBA00022723"/>
    </source>
</evidence>
<dbReference type="InterPro" id="IPR013096">
    <property type="entry name" value="Cupin_2"/>
</dbReference>
<keyword evidence="4" id="KW-1185">Reference proteome</keyword>
<protein>
    <submittedName>
        <fullName evidence="3">Cupin domain-containing protein</fullName>
    </submittedName>
</protein>
<dbReference type="Gene3D" id="2.60.120.10">
    <property type="entry name" value="Jelly Rolls"/>
    <property type="match status" value="1"/>
</dbReference>
<dbReference type="InterPro" id="IPR011051">
    <property type="entry name" value="RmlC_Cupin_sf"/>
</dbReference>
<dbReference type="SUPFAM" id="SSF51182">
    <property type="entry name" value="RmlC-like cupins"/>
    <property type="match status" value="1"/>
</dbReference>
<organism evidence="3 4">
    <name type="scientific">Lacicoccus alkaliphilus DSM 16010</name>
    <dbReference type="NCBI Taxonomy" id="1123231"/>
    <lineage>
        <taxon>Bacteria</taxon>
        <taxon>Bacillati</taxon>
        <taxon>Bacillota</taxon>
        <taxon>Bacilli</taxon>
        <taxon>Bacillales</taxon>
        <taxon>Salinicoccaceae</taxon>
        <taxon>Lacicoccus</taxon>
    </lineage>
</organism>
<dbReference type="STRING" id="1123231.SAMN02745189_01520"/>
<proteinExistence type="predicted"/>
<dbReference type="EMBL" id="FRCF01000005">
    <property type="protein sequence ID" value="SHM08927.1"/>
    <property type="molecule type" value="Genomic_DNA"/>
</dbReference>
<reference evidence="3 4" key="1">
    <citation type="submission" date="2016-11" db="EMBL/GenBank/DDBJ databases">
        <authorList>
            <person name="Jaros S."/>
            <person name="Januszkiewicz K."/>
            <person name="Wedrychowicz H."/>
        </authorList>
    </citation>
    <scope>NUCLEOTIDE SEQUENCE [LARGE SCALE GENOMIC DNA]</scope>
    <source>
        <strain evidence="3 4">DSM 16010</strain>
    </source>
</reference>
<gene>
    <name evidence="3" type="ORF">SAMN02745189_01520</name>
</gene>
<dbReference type="AlphaFoldDB" id="A0A1M7FZ14"/>
<dbReference type="Pfam" id="PF07883">
    <property type="entry name" value="Cupin_2"/>
    <property type="match status" value="1"/>
</dbReference>
<dbReference type="InterPro" id="IPR051610">
    <property type="entry name" value="GPI/OXD"/>
</dbReference>
<dbReference type="GO" id="GO:0046872">
    <property type="term" value="F:metal ion binding"/>
    <property type="evidence" value="ECO:0007669"/>
    <property type="project" value="UniProtKB-KW"/>
</dbReference>
<dbReference type="PANTHER" id="PTHR35848:SF6">
    <property type="entry name" value="CUPIN TYPE-2 DOMAIN-CONTAINING PROTEIN"/>
    <property type="match status" value="1"/>
</dbReference>
<evidence type="ECO:0000313" key="4">
    <source>
        <dbReference type="Proteomes" id="UP000184206"/>
    </source>
</evidence>
<accession>A0A1M7FZ14</accession>
<dbReference type="InterPro" id="IPR014710">
    <property type="entry name" value="RmlC-like_jellyroll"/>
</dbReference>
<name>A0A1M7FZ14_9BACL</name>
<dbReference type="PANTHER" id="PTHR35848">
    <property type="entry name" value="OXALATE-BINDING PROTEIN"/>
    <property type="match status" value="1"/>
</dbReference>
<sequence>MIYRTDEKMQIENLHGGSGVVTIEKCSTDGHHAFKAVVKVTVPPGATIGFHKHEEDYEGYYIMEGTGRFHENSGSSEVSAGDFCLIDEGGSHGIDNTGSGKMTIFAVVMK</sequence>
<evidence type="ECO:0000259" key="2">
    <source>
        <dbReference type="Pfam" id="PF07883"/>
    </source>
</evidence>